<organism evidence="8 9">
    <name type="scientific">Crassaminicella indica</name>
    <dbReference type="NCBI Taxonomy" id="2855394"/>
    <lineage>
        <taxon>Bacteria</taxon>
        <taxon>Bacillati</taxon>
        <taxon>Bacillota</taxon>
        <taxon>Clostridia</taxon>
        <taxon>Eubacteriales</taxon>
        <taxon>Clostridiaceae</taxon>
        <taxon>Crassaminicella</taxon>
    </lineage>
</organism>
<comment type="cofactor">
    <cofactor evidence="6">
        <name>Zn(2+)</name>
        <dbReference type="ChEBI" id="CHEBI:29105"/>
    </cofactor>
    <text evidence="6">Binds 1 zinc ion per subunit.</text>
</comment>
<dbReference type="NCBIfam" id="NF008113">
    <property type="entry name" value="PRK10860.1"/>
    <property type="match status" value="1"/>
</dbReference>
<keyword evidence="3 6" id="KW-0479">Metal-binding</keyword>
<comment type="similarity">
    <text evidence="1">Belongs to the cytidine and deoxycytidylate deaminase family. ADAT2 subfamily.</text>
</comment>
<comment type="subunit">
    <text evidence="2 6">Homodimer.</text>
</comment>
<dbReference type="RefSeq" id="WP_218283767.1">
    <property type="nucleotide sequence ID" value="NZ_CP078093.1"/>
</dbReference>
<dbReference type="Pfam" id="PF14437">
    <property type="entry name" value="MafB19-deam"/>
    <property type="match status" value="1"/>
</dbReference>
<accession>A0ABX8RDC4</accession>
<dbReference type="HAMAP" id="MF_00972">
    <property type="entry name" value="tRNA_aden_deaminase"/>
    <property type="match status" value="1"/>
</dbReference>
<comment type="catalytic activity">
    <reaction evidence="6">
        <text>adenosine(34) in tRNA + H2O + H(+) = inosine(34) in tRNA + NH4(+)</text>
        <dbReference type="Rhea" id="RHEA:43168"/>
        <dbReference type="Rhea" id="RHEA-COMP:10373"/>
        <dbReference type="Rhea" id="RHEA-COMP:10374"/>
        <dbReference type="ChEBI" id="CHEBI:15377"/>
        <dbReference type="ChEBI" id="CHEBI:15378"/>
        <dbReference type="ChEBI" id="CHEBI:28938"/>
        <dbReference type="ChEBI" id="CHEBI:74411"/>
        <dbReference type="ChEBI" id="CHEBI:82852"/>
        <dbReference type="EC" id="3.5.4.33"/>
    </reaction>
</comment>
<protein>
    <recommendedName>
        <fullName evidence="6">tRNA-specific adenosine deaminase</fullName>
        <ecNumber evidence="6">3.5.4.33</ecNumber>
    </recommendedName>
</protein>
<dbReference type="PANTHER" id="PTHR11079">
    <property type="entry name" value="CYTOSINE DEAMINASE FAMILY MEMBER"/>
    <property type="match status" value="1"/>
</dbReference>
<evidence type="ECO:0000313" key="9">
    <source>
        <dbReference type="Proteomes" id="UP000886818"/>
    </source>
</evidence>
<feature type="binding site" evidence="6">
    <location>
        <position position="81"/>
    </location>
    <ligand>
        <name>Zn(2+)</name>
        <dbReference type="ChEBI" id="CHEBI:29105"/>
        <note>catalytic</note>
    </ligand>
</feature>
<dbReference type="PROSITE" id="PS51747">
    <property type="entry name" value="CYT_DCMP_DEAMINASES_2"/>
    <property type="match status" value="1"/>
</dbReference>
<feature type="domain" description="CMP/dCMP-type deaminase" evidence="7">
    <location>
        <begin position="1"/>
        <end position="112"/>
    </location>
</feature>
<dbReference type="Proteomes" id="UP000886818">
    <property type="component" value="Chromosome"/>
</dbReference>
<evidence type="ECO:0000256" key="2">
    <source>
        <dbReference type="ARBA" id="ARBA00011738"/>
    </source>
</evidence>
<dbReference type="InterPro" id="IPR028883">
    <property type="entry name" value="tRNA_aden_deaminase"/>
</dbReference>
<keyword evidence="6" id="KW-0819">tRNA processing</keyword>
<dbReference type="EC" id="3.5.4.33" evidence="6"/>
<gene>
    <name evidence="6 8" type="primary">tadA</name>
    <name evidence="8" type="ORF">KVH43_05045</name>
</gene>
<dbReference type="CDD" id="cd01285">
    <property type="entry name" value="nucleoside_deaminase"/>
    <property type="match status" value="1"/>
</dbReference>
<feature type="binding site" evidence="6">
    <location>
        <position position="51"/>
    </location>
    <ligand>
        <name>Zn(2+)</name>
        <dbReference type="ChEBI" id="CHEBI:29105"/>
        <note>catalytic</note>
    </ligand>
</feature>
<evidence type="ECO:0000256" key="1">
    <source>
        <dbReference type="ARBA" id="ARBA00010669"/>
    </source>
</evidence>
<dbReference type="InterPro" id="IPR016192">
    <property type="entry name" value="APOBEC/CMP_deaminase_Zn-bd"/>
</dbReference>
<keyword evidence="9" id="KW-1185">Reference proteome</keyword>
<dbReference type="EMBL" id="CP078093">
    <property type="protein sequence ID" value="QXM07078.1"/>
    <property type="molecule type" value="Genomic_DNA"/>
</dbReference>
<dbReference type="InterPro" id="IPR058535">
    <property type="entry name" value="MafB19-deam"/>
</dbReference>
<evidence type="ECO:0000256" key="3">
    <source>
        <dbReference type="ARBA" id="ARBA00022723"/>
    </source>
</evidence>
<dbReference type="InterPro" id="IPR002125">
    <property type="entry name" value="CMP_dCMP_dom"/>
</dbReference>
<feature type="binding site" evidence="6">
    <location>
        <position position="84"/>
    </location>
    <ligand>
        <name>Zn(2+)</name>
        <dbReference type="ChEBI" id="CHEBI:29105"/>
        <note>catalytic</note>
    </ligand>
</feature>
<dbReference type="PANTHER" id="PTHR11079:SF202">
    <property type="entry name" value="TRNA-SPECIFIC ADENOSINE DEAMINASE"/>
    <property type="match status" value="1"/>
</dbReference>
<dbReference type="PROSITE" id="PS00903">
    <property type="entry name" value="CYT_DCMP_DEAMINASES_1"/>
    <property type="match status" value="1"/>
</dbReference>
<sequence length="150" mass="16779">MERIYMKEALIEAKKAMEIEEVPIGAVIVKDGNIIARAHNLRERSKDPTSHAEILAIREASKALGGWRLIGCDLYVTVEPCPMCAGAIMLSRIDRLIIGTMDPKGGAAGSILNIVEDERFNHQTEVIRGVMQEECAAVMKEFFRNLRKRK</sequence>
<proteinExistence type="inferred from homology"/>
<evidence type="ECO:0000313" key="8">
    <source>
        <dbReference type="EMBL" id="QXM07078.1"/>
    </source>
</evidence>
<feature type="active site" description="Proton donor" evidence="6">
    <location>
        <position position="53"/>
    </location>
</feature>
<evidence type="ECO:0000256" key="4">
    <source>
        <dbReference type="ARBA" id="ARBA00022801"/>
    </source>
</evidence>
<comment type="function">
    <text evidence="6">Catalyzes the deamination of adenosine to inosine at the wobble position 34 of tRNA(Arg2).</text>
</comment>
<reference evidence="8" key="1">
    <citation type="submission" date="2021-07" db="EMBL/GenBank/DDBJ databases">
        <title>Complete genome sequence of Crassaminicella sp. 143-21, isolated from a deep-sea hydrothermal vent.</title>
        <authorList>
            <person name="Li X."/>
        </authorList>
    </citation>
    <scope>NUCLEOTIDE SEQUENCE</scope>
    <source>
        <strain evidence="8">143-21</strain>
    </source>
</reference>
<dbReference type="GO" id="GO:0052717">
    <property type="term" value="F:tRNA-specific adenosine-34 deaminase activity"/>
    <property type="evidence" value="ECO:0007669"/>
    <property type="project" value="UniProtKB-EC"/>
</dbReference>
<keyword evidence="5 6" id="KW-0862">Zinc</keyword>
<keyword evidence="4 6" id="KW-0378">Hydrolase</keyword>
<name>A0ABX8RDC4_9CLOT</name>
<evidence type="ECO:0000256" key="5">
    <source>
        <dbReference type="ARBA" id="ARBA00022833"/>
    </source>
</evidence>
<evidence type="ECO:0000259" key="7">
    <source>
        <dbReference type="PROSITE" id="PS51747"/>
    </source>
</evidence>
<evidence type="ECO:0000256" key="6">
    <source>
        <dbReference type="HAMAP-Rule" id="MF_00972"/>
    </source>
</evidence>